<reference evidence="6 7" key="1">
    <citation type="submission" date="2020-04" db="EMBL/GenBank/DDBJ databases">
        <title>Genome sequencing of novel species.</title>
        <authorList>
            <person name="Heo J."/>
            <person name="Kim S.-J."/>
            <person name="Kim J.-S."/>
            <person name="Hong S.-B."/>
            <person name="Kwon S.-W."/>
        </authorList>
    </citation>
    <scope>NUCLEOTIDE SEQUENCE [LARGE SCALE GENOMIC DNA]</scope>
    <source>
        <strain evidence="6 7">AF9R3</strain>
    </source>
</reference>
<feature type="compositionally biased region" description="Low complexity" evidence="3">
    <location>
        <begin position="166"/>
        <end position="184"/>
    </location>
</feature>
<dbReference type="RefSeq" id="WP_169112812.1">
    <property type="nucleotide sequence ID" value="NZ_CP051684.1"/>
</dbReference>
<dbReference type="NCBIfam" id="NF005760">
    <property type="entry name" value="PRK07586.1"/>
    <property type="match status" value="1"/>
</dbReference>
<dbReference type="PANTHER" id="PTHR18968:SF86">
    <property type="entry name" value="ACETOLACTATE SYNTHASE LARGE SUBUNIT ILVX-RELATED"/>
    <property type="match status" value="1"/>
</dbReference>
<name>A0ABX6MAM4_9BURK</name>
<comment type="similarity">
    <text evidence="1">Belongs to the TPP enzyme family.</text>
</comment>
<feature type="region of interest" description="Disordered" evidence="3">
    <location>
        <begin position="164"/>
        <end position="184"/>
    </location>
</feature>
<dbReference type="Proteomes" id="UP000503117">
    <property type="component" value="Chromosome"/>
</dbReference>
<evidence type="ECO:0000256" key="2">
    <source>
        <dbReference type="ARBA" id="ARBA00023052"/>
    </source>
</evidence>
<keyword evidence="2" id="KW-0786">Thiamine pyrophosphate</keyword>
<feature type="domain" description="Thiamine pyrophosphate enzyme N-terminal TPP-binding" evidence="5">
    <location>
        <begin position="1"/>
        <end position="105"/>
    </location>
</feature>
<dbReference type="SUPFAM" id="SSF52518">
    <property type="entry name" value="Thiamin diphosphate-binding fold (THDP-binding)"/>
    <property type="match status" value="2"/>
</dbReference>
<dbReference type="InterPro" id="IPR029061">
    <property type="entry name" value="THDP-binding"/>
</dbReference>
<dbReference type="Pfam" id="PF02776">
    <property type="entry name" value="TPP_enzyme_N"/>
    <property type="match status" value="1"/>
</dbReference>
<dbReference type="Gene3D" id="3.40.50.970">
    <property type="match status" value="2"/>
</dbReference>
<evidence type="ECO:0000259" key="5">
    <source>
        <dbReference type="Pfam" id="PF02776"/>
    </source>
</evidence>
<proteinExistence type="inferred from homology"/>
<dbReference type="InterPro" id="IPR045229">
    <property type="entry name" value="TPP_enz"/>
</dbReference>
<feature type="domain" description="Thiamine pyrophosphate enzyme TPP-binding" evidence="4">
    <location>
        <begin position="405"/>
        <end position="539"/>
    </location>
</feature>
<dbReference type="CDD" id="cd07035">
    <property type="entry name" value="TPP_PYR_POX_like"/>
    <property type="match status" value="1"/>
</dbReference>
<evidence type="ECO:0000256" key="3">
    <source>
        <dbReference type="SAM" id="MobiDB-lite"/>
    </source>
</evidence>
<gene>
    <name evidence="6" type="ORF">HH213_15580</name>
</gene>
<dbReference type="EMBL" id="CP051684">
    <property type="protein sequence ID" value="QJD91371.1"/>
    <property type="molecule type" value="Genomic_DNA"/>
</dbReference>
<sequence>MNGAESLVKTLTEQGVDICFANPGTSEMHFLKALENPRMRSVLCLFEGVCTGAADGYYRMKGTPASTLLHLGPGLANGLANIHNAKRASSGMVNIVGEHSAAHLKYDPPLMSDIEGLARPLSHWVRRVESPHSVAWDVSTAIAKASEHPGQIATLLLPGDASWQEASAQAAPPRASGAGRADATGAAAGVGGADGIAAAEGLAPQIKRPEPARIDAIAKVLRSGEPTLVILANRATRGRAVELAGKLKAATGCRLATQFFTSRIERGAGRVTLERIPYAVPQALEFLKGFKHIITLETTEPIAFFSYPDKPSLLKAPGTVVHTLSEADEDSAAALDMLLDALDANTAQAMLQPRAEAVIPQGALTPASIAAALAAALPEHCILVDESLTTGRETMGLTVGAAPHDLINNMGGSIGYGTPVATGAALACPDRRVFCMVGDGSAMYTIQSLWTQAREGLNVTTIIFANNSYAILKAEYANMGAGAPGPKALAMIDIDKPRIDWLAMATSMGVPSVAVDSAEGFYRAMANSAREQGPTLIEVRLY</sequence>
<dbReference type="InterPro" id="IPR011766">
    <property type="entry name" value="TPP_enzyme_TPP-bd"/>
</dbReference>
<dbReference type="CDD" id="cd02002">
    <property type="entry name" value="TPP_BFDC"/>
    <property type="match status" value="1"/>
</dbReference>
<protein>
    <submittedName>
        <fullName evidence="6">Acetolactate synthase large subunit</fullName>
    </submittedName>
</protein>
<dbReference type="InterPro" id="IPR012001">
    <property type="entry name" value="Thiamin_PyroP_enz_TPP-bd_dom"/>
</dbReference>
<organism evidence="6 7">
    <name type="scientific">Duganella dendranthematis</name>
    <dbReference type="NCBI Taxonomy" id="2728021"/>
    <lineage>
        <taxon>Bacteria</taxon>
        <taxon>Pseudomonadati</taxon>
        <taxon>Pseudomonadota</taxon>
        <taxon>Betaproteobacteria</taxon>
        <taxon>Burkholderiales</taxon>
        <taxon>Oxalobacteraceae</taxon>
        <taxon>Telluria group</taxon>
        <taxon>Duganella</taxon>
    </lineage>
</organism>
<evidence type="ECO:0000259" key="4">
    <source>
        <dbReference type="Pfam" id="PF02775"/>
    </source>
</evidence>
<evidence type="ECO:0000313" key="7">
    <source>
        <dbReference type="Proteomes" id="UP000503117"/>
    </source>
</evidence>
<dbReference type="PANTHER" id="PTHR18968">
    <property type="entry name" value="THIAMINE PYROPHOSPHATE ENZYMES"/>
    <property type="match status" value="1"/>
</dbReference>
<evidence type="ECO:0000313" key="6">
    <source>
        <dbReference type="EMBL" id="QJD91371.1"/>
    </source>
</evidence>
<evidence type="ECO:0000256" key="1">
    <source>
        <dbReference type="ARBA" id="ARBA00007812"/>
    </source>
</evidence>
<accession>A0ABX6MAM4</accession>
<keyword evidence="7" id="KW-1185">Reference proteome</keyword>
<dbReference type="Pfam" id="PF02775">
    <property type="entry name" value="TPP_enzyme_C"/>
    <property type="match status" value="1"/>
</dbReference>